<sequence length="145" mass="14933">MNTTAAVAVALTYCWIGMVLAISFLEAPLKFRAPGVTLQIGLGIGRLVFRALNATETAFAAIVVVTLAISRPSAAVTAAFVIAIAALAVQLLAVRPKLTQRSDAVLAAIPGQAPIGRSRVHYVYVALEAVKIVGLLTGGILLLAG</sequence>
<evidence type="ECO:0000313" key="3">
    <source>
        <dbReference type="Proteomes" id="UP000195331"/>
    </source>
</evidence>
<name>A0A1Y0C6P6_9MYCO</name>
<evidence type="ECO:0000256" key="1">
    <source>
        <dbReference type="SAM" id="Phobius"/>
    </source>
</evidence>
<protein>
    <recommendedName>
        <fullName evidence="4">DUF4149 domain-containing protein</fullName>
    </recommendedName>
</protein>
<gene>
    <name evidence="2" type="ORF">BTO20_22210</name>
</gene>
<dbReference type="AlphaFoldDB" id="A0A1Y0C6P6"/>
<accession>A0A1Y0C6P6</accession>
<feature type="transmembrane region" description="Helical" evidence="1">
    <location>
        <begin position="6"/>
        <end position="27"/>
    </location>
</feature>
<dbReference type="OrthoDB" id="1098954at2"/>
<feature type="transmembrane region" description="Helical" evidence="1">
    <location>
        <begin position="47"/>
        <end position="69"/>
    </location>
</feature>
<keyword evidence="1" id="KW-0472">Membrane</keyword>
<reference evidence="2 3" key="1">
    <citation type="submission" date="2017-04" db="EMBL/GenBank/DDBJ databases">
        <title>Whole Genome Sequence of 1,4-Dioxane Degrading Bacterium Mycobacterium dioxanotrophicus PH-06.</title>
        <authorList>
            <person name="He Y."/>
        </authorList>
    </citation>
    <scope>NUCLEOTIDE SEQUENCE [LARGE SCALE GENOMIC DNA]</scope>
    <source>
        <strain evidence="2 3">PH-06</strain>
    </source>
</reference>
<feature type="transmembrane region" description="Helical" evidence="1">
    <location>
        <begin position="122"/>
        <end position="144"/>
    </location>
</feature>
<evidence type="ECO:0000313" key="2">
    <source>
        <dbReference type="EMBL" id="ART70889.1"/>
    </source>
</evidence>
<dbReference type="EMBL" id="CP020809">
    <property type="protein sequence ID" value="ART70889.1"/>
    <property type="molecule type" value="Genomic_DNA"/>
</dbReference>
<dbReference type="RefSeq" id="WP_087078306.1">
    <property type="nucleotide sequence ID" value="NZ_CP020809.1"/>
</dbReference>
<keyword evidence="3" id="KW-1185">Reference proteome</keyword>
<keyword evidence="1" id="KW-1133">Transmembrane helix</keyword>
<evidence type="ECO:0008006" key="4">
    <source>
        <dbReference type="Google" id="ProtNLM"/>
    </source>
</evidence>
<feature type="transmembrane region" description="Helical" evidence="1">
    <location>
        <begin position="75"/>
        <end position="94"/>
    </location>
</feature>
<organism evidence="2 3">
    <name type="scientific">Mycobacterium dioxanotrophicus</name>
    <dbReference type="NCBI Taxonomy" id="482462"/>
    <lineage>
        <taxon>Bacteria</taxon>
        <taxon>Bacillati</taxon>
        <taxon>Actinomycetota</taxon>
        <taxon>Actinomycetes</taxon>
        <taxon>Mycobacteriales</taxon>
        <taxon>Mycobacteriaceae</taxon>
        <taxon>Mycobacterium</taxon>
    </lineage>
</organism>
<dbReference type="Proteomes" id="UP000195331">
    <property type="component" value="Chromosome"/>
</dbReference>
<keyword evidence="1" id="KW-0812">Transmembrane</keyword>
<proteinExistence type="predicted"/>
<dbReference type="KEGG" id="mdx:BTO20_22210"/>